<feature type="compositionally biased region" description="Polar residues" evidence="3">
    <location>
        <begin position="970"/>
        <end position="985"/>
    </location>
</feature>
<evidence type="ECO:0000256" key="3">
    <source>
        <dbReference type="SAM" id="MobiDB-lite"/>
    </source>
</evidence>
<feature type="region of interest" description="Disordered" evidence="3">
    <location>
        <begin position="632"/>
        <end position="654"/>
    </location>
</feature>
<feature type="region of interest" description="Disordered" evidence="3">
    <location>
        <begin position="758"/>
        <end position="786"/>
    </location>
</feature>
<feature type="domain" description="Centromere protein J C-terminal" evidence="4">
    <location>
        <begin position="1110"/>
        <end position="1138"/>
    </location>
</feature>
<feature type="coiled-coil region" evidence="2">
    <location>
        <begin position="786"/>
        <end position="834"/>
    </location>
</feature>
<keyword evidence="6" id="KW-1185">Reference proteome</keyword>
<evidence type="ECO:0000256" key="2">
    <source>
        <dbReference type="SAM" id="Coils"/>
    </source>
</evidence>
<feature type="compositionally biased region" description="Polar residues" evidence="3">
    <location>
        <begin position="633"/>
        <end position="642"/>
    </location>
</feature>
<feature type="domain" description="Centromere protein J C-terminal" evidence="4">
    <location>
        <begin position="1146"/>
        <end position="1180"/>
    </location>
</feature>
<dbReference type="Pfam" id="PF25779">
    <property type="entry name" value="Tubulin-bind_CPAP"/>
    <property type="match status" value="1"/>
</dbReference>
<feature type="coiled-coil region" evidence="2">
    <location>
        <begin position="872"/>
        <end position="931"/>
    </location>
</feature>
<evidence type="ECO:0000313" key="7">
    <source>
        <dbReference type="RefSeq" id="XP_060542213.1"/>
    </source>
</evidence>
<dbReference type="InterPro" id="IPR009852">
    <property type="entry name" value="CENPJ_C_dom"/>
</dbReference>
<reference evidence="7" key="1">
    <citation type="submission" date="2025-08" db="UniProtKB">
        <authorList>
            <consortium name="RefSeq"/>
        </authorList>
    </citation>
    <scope>IDENTIFICATION</scope>
    <source>
        <tissue evidence="7">Blood</tissue>
    </source>
</reference>
<feature type="domain" description="CENPJ tubulin-binding region" evidence="5">
    <location>
        <begin position="225"/>
        <end position="292"/>
    </location>
</feature>
<gene>
    <name evidence="7" type="primary">CENPJ</name>
</gene>
<name>A0ABM3Z1F4_PANGU</name>
<feature type="region of interest" description="Disordered" evidence="3">
    <location>
        <begin position="566"/>
        <end position="615"/>
    </location>
</feature>
<keyword evidence="2" id="KW-0175">Coiled coil</keyword>
<dbReference type="InterPro" id="IPR026581">
    <property type="entry name" value="TCP10L/CENPJ"/>
</dbReference>
<feature type="region of interest" description="Disordered" evidence="3">
    <location>
        <begin position="938"/>
        <end position="1001"/>
    </location>
</feature>
<feature type="compositionally biased region" description="Acidic residues" evidence="3">
    <location>
        <begin position="582"/>
        <end position="602"/>
    </location>
</feature>
<evidence type="ECO:0000313" key="6">
    <source>
        <dbReference type="Proteomes" id="UP001652622"/>
    </source>
</evidence>
<evidence type="ECO:0000256" key="1">
    <source>
        <dbReference type="ARBA" id="ARBA00005627"/>
    </source>
</evidence>
<organism evidence="6 7">
    <name type="scientific">Pantherophis guttatus</name>
    <name type="common">Corn snake</name>
    <name type="synonym">Elaphe guttata</name>
    <dbReference type="NCBI Taxonomy" id="94885"/>
    <lineage>
        <taxon>Eukaryota</taxon>
        <taxon>Metazoa</taxon>
        <taxon>Chordata</taxon>
        <taxon>Craniata</taxon>
        <taxon>Vertebrata</taxon>
        <taxon>Euteleostomi</taxon>
        <taxon>Lepidosauria</taxon>
        <taxon>Squamata</taxon>
        <taxon>Bifurcata</taxon>
        <taxon>Unidentata</taxon>
        <taxon>Episquamata</taxon>
        <taxon>Toxicofera</taxon>
        <taxon>Serpentes</taxon>
        <taxon>Colubroidea</taxon>
        <taxon>Colubridae</taxon>
        <taxon>Colubrinae</taxon>
        <taxon>Pantherophis</taxon>
    </lineage>
</organism>
<dbReference type="Proteomes" id="UP001652622">
    <property type="component" value="Unplaced"/>
</dbReference>
<protein>
    <submittedName>
        <fullName evidence="7">Centromere protein J isoform X3</fullName>
    </submittedName>
</protein>
<proteinExistence type="inferred from homology"/>
<dbReference type="RefSeq" id="XP_060542213.1">
    <property type="nucleotide sequence ID" value="XM_060686230.1"/>
</dbReference>
<dbReference type="InterPro" id="IPR047002">
    <property type="entry name" value="Tcp10_C_sf"/>
</dbReference>
<feature type="region of interest" description="Disordered" evidence="3">
    <location>
        <begin position="1026"/>
        <end position="1046"/>
    </location>
</feature>
<accession>A0ABM3Z1F4</accession>
<evidence type="ECO:0000259" key="4">
    <source>
        <dbReference type="Pfam" id="PF07202"/>
    </source>
</evidence>
<evidence type="ECO:0000259" key="5">
    <source>
        <dbReference type="Pfam" id="PF25779"/>
    </source>
</evidence>
<dbReference type="Pfam" id="PF07202">
    <property type="entry name" value="Tcp10_C"/>
    <property type="match status" value="4"/>
</dbReference>
<feature type="compositionally biased region" description="Basic and acidic residues" evidence="3">
    <location>
        <begin position="760"/>
        <end position="771"/>
    </location>
</feature>
<comment type="similarity">
    <text evidence="1">Belongs to the TCP10 family.</text>
</comment>
<feature type="region of interest" description="Disordered" evidence="3">
    <location>
        <begin position="178"/>
        <end position="209"/>
    </location>
</feature>
<feature type="compositionally biased region" description="Polar residues" evidence="3">
    <location>
        <begin position="772"/>
        <end position="786"/>
    </location>
</feature>
<dbReference type="Gene3D" id="2.60.450.20">
    <property type="match status" value="1"/>
</dbReference>
<feature type="domain" description="Centromere protein J C-terminal" evidence="4">
    <location>
        <begin position="1185"/>
        <end position="1214"/>
    </location>
</feature>
<dbReference type="InterPro" id="IPR058029">
    <property type="entry name" value="Tubulin-bd_CENPJ"/>
</dbReference>
<dbReference type="GeneID" id="117661210"/>
<dbReference type="PANTHER" id="PTHR10331:SF23">
    <property type="entry name" value="CENTROMERE PROTEIN J"/>
    <property type="match status" value="1"/>
</dbReference>
<dbReference type="PANTHER" id="PTHR10331">
    <property type="entry name" value="T COMPLEX PROTEIN 10"/>
    <property type="match status" value="1"/>
</dbReference>
<sequence length="1227" mass="139846">MATSTDLNWEENLISHWMSNSARAGVILNPAFPGLKTTRAINTENVSSGHGVNLIQRSSSISPSEDIMHKEQTLDLKSSFEEKLDSSKTLFSTAASNKEQTLMIKNVPAQWTATETKPGSDQLDDLDEGCCTELLLQKLEQLKELQHHKKELLRRQQMEQIQRLMEEQQNLFSLVADQQEHTGRIKQSPEQSLQGNIEGDSDSEDQRNMEASKNLTAGKCSEAVNEEERPIAASMQERKQTFEEFLEEQIRLEEQRLNEKASLKVAEKSAFQKPISKQPFLKRGEGLNRYAKYTVAKQKESKTIVQPDPLEIKNTIKADKLQLHRKTASSNKISDNFVSKHVNQNIKTKKNVSFSARKTTRLRNCTEKGISSSARQNTNEMKPEVLRNSLRSEINGEKEKNEENVMPFAKLHEINVKLPSGKEAPSEETEFLINPRKRNQELSFELSFQKKLGNWEAEKEKEKKELDEFLFLEQAADEVSFASNSSLIIRILDQGQKISSEHRLSSTPIKSRLQEQQMNVLNITAATDLNGKNWVSQAFNHERHKDNSQVPEPFMVHRSSADYETLQTSSSAEFQDSKNTELEEDKSDESSEMTSESEEEFEITIKPASEGADKITLKNQSDCPEFSECIEQMESTESTKSPDSVGKDGGQSNELCRDTAYPSVFCSDRNKFEFDDEISWTDFENSNLCTHIPDGDMFSKVPLTPDCSKTPFPDKVIKRKIAMVKKGDALLKQNKTVNEEAEPPTSDLMLKLFPSLKPKPKVDAQSRHESKSNTTQEESSGENVRSQLLKEKLVELEMEIERFRTENASLSKLREEHETVLENLRKEKSDFEHHKTQELARIEEFKKEETRKLQKERKVFEKYAQAARAIPDKKERDEIQSLKQHIATLQEDVKKRETKWSATHTRLRDQIEALTKENTQLREEIKIMERFRLEAWKRKEAPTKKKKNSNSGYSDKHEPTHLPPALPKSHSGSSMNQVEKSSKINVKSDVPSEGSLSPKCEPAKAYEADLDKKNFPTDGTIQSLSAVTLDSSESEEEVEREASHPDGKVEKVLKNGCHLIIFPNGTRKEVSCDGKTTTVTFFNGDVKQILDDQRVIYYYADAKTTHTTYPTGLEVLHFSNGQIEKHFPDGKKEIIFPDQTIKNVFTDGREVNIFPDGTIIHMQQDGSKIIEFSNGQQEVHTADFKRREYPDGTIKTVYADGHQETQYASGRLRVKNKNGDVVMDTHP</sequence>
<feature type="domain" description="Centromere protein J C-terminal" evidence="4">
    <location>
        <begin position="1039"/>
        <end position="1070"/>
    </location>
</feature>